<dbReference type="Proteomes" id="UP001177023">
    <property type="component" value="Unassembled WGS sequence"/>
</dbReference>
<keyword evidence="2" id="KW-1185">Reference proteome</keyword>
<dbReference type="AlphaFoldDB" id="A0AA36G6M6"/>
<name>A0AA36G6M6_9BILA</name>
<sequence>MCDLSFGGHNLDVSIVALTYIRDANGSQINHEPARPKMIPAEHIDHGTVEGRQIFYDQVCYLLRKKCK</sequence>
<comment type="caution">
    <text evidence="1">The sequence shown here is derived from an EMBL/GenBank/DDBJ whole genome shotgun (WGS) entry which is preliminary data.</text>
</comment>
<proteinExistence type="predicted"/>
<accession>A0AA36G6M6</accession>
<organism evidence="1 2">
    <name type="scientific">Mesorhabditis spiculigera</name>
    <dbReference type="NCBI Taxonomy" id="96644"/>
    <lineage>
        <taxon>Eukaryota</taxon>
        <taxon>Metazoa</taxon>
        <taxon>Ecdysozoa</taxon>
        <taxon>Nematoda</taxon>
        <taxon>Chromadorea</taxon>
        <taxon>Rhabditida</taxon>
        <taxon>Rhabditina</taxon>
        <taxon>Rhabditomorpha</taxon>
        <taxon>Rhabditoidea</taxon>
        <taxon>Rhabditidae</taxon>
        <taxon>Mesorhabditinae</taxon>
        <taxon>Mesorhabditis</taxon>
    </lineage>
</organism>
<dbReference type="EMBL" id="CATQJA010002663">
    <property type="protein sequence ID" value="CAJ0581299.1"/>
    <property type="molecule type" value="Genomic_DNA"/>
</dbReference>
<feature type="non-terminal residue" evidence="1">
    <location>
        <position position="68"/>
    </location>
</feature>
<reference evidence="1" key="1">
    <citation type="submission" date="2023-06" db="EMBL/GenBank/DDBJ databases">
        <authorList>
            <person name="Delattre M."/>
        </authorList>
    </citation>
    <scope>NUCLEOTIDE SEQUENCE</scope>
    <source>
        <strain evidence="1">AF72</strain>
    </source>
</reference>
<protein>
    <submittedName>
        <fullName evidence="1">Uncharacterized protein</fullName>
    </submittedName>
</protein>
<evidence type="ECO:0000313" key="2">
    <source>
        <dbReference type="Proteomes" id="UP001177023"/>
    </source>
</evidence>
<evidence type="ECO:0000313" key="1">
    <source>
        <dbReference type="EMBL" id="CAJ0581299.1"/>
    </source>
</evidence>
<gene>
    <name evidence="1" type="ORF">MSPICULIGERA_LOCUS19463</name>
</gene>